<comment type="caution">
    <text evidence="1">The sequence shown here is derived from an EMBL/GenBank/DDBJ whole genome shotgun (WGS) entry which is preliminary data.</text>
</comment>
<proteinExistence type="predicted"/>
<evidence type="ECO:0000313" key="1">
    <source>
        <dbReference type="EMBL" id="RAI86809.1"/>
    </source>
</evidence>
<dbReference type="OrthoDB" id="1424919at2"/>
<dbReference type="AlphaFoldDB" id="A0A327P3G0"/>
<name>A0A327P3G0_9BACT</name>
<dbReference type="RefSeq" id="WP_111612691.1">
    <property type="nucleotide sequence ID" value="NZ_QLLK01000010.1"/>
</dbReference>
<reference evidence="1 2" key="1">
    <citation type="submission" date="2018-06" db="EMBL/GenBank/DDBJ databases">
        <title>Genomic Encyclopedia of Archaeal and Bacterial Type Strains, Phase II (KMG-II): from individual species to whole genera.</title>
        <authorList>
            <person name="Goeker M."/>
        </authorList>
    </citation>
    <scope>NUCLEOTIDE SEQUENCE [LARGE SCALE GENOMIC DNA]</scope>
    <source>
        <strain evidence="1 2">DSM 23446</strain>
    </source>
</reference>
<organism evidence="1 2">
    <name type="scientific">Algoriphagus yeomjeoni</name>
    <dbReference type="NCBI Taxonomy" id="291403"/>
    <lineage>
        <taxon>Bacteria</taxon>
        <taxon>Pseudomonadati</taxon>
        <taxon>Bacteroidota</taxon>
        <taxon>Cytophagia</taxon>
        <taxon>Cytophagales</taxon>
        <taxon>Cyclobacteriaceae</taxon>
        <taxon>Algoriphagus</taxon>
    </lineage>
</organism>
<keyword evidence="2" id="KW-1185">Reference proteome</keyword>
<dbReference type="Proteomes" id="UP000249610">
    <property type="component" value="Unassembled WGS sequence"/>
</dbReference>
<protein>
    <submittedName>
        <fullName evidence="1">Uncharacterized protein</fullName>
    </submittedName>
</protein>
<gene>
    <name evidence="1" type="ORF">LV83_03366</name>
</gene>
<sequence>MKNFLLNILPRVKTYSKELDIMEDIIDKPWVWITDNIAKEKLIFRRGGSLLMVQDGNVKEGKWELISSMKSILIDRTQDKILMNYAFFDKSVILLRKDGSENDIFAFVNEIEIPNLDYTSYLNDLLIHKNNSISENQKLISFESSRLSDESNIQEKPNIKLNFTVNNFNEYFRVYIIVEESILPDSPHYYGMLQANMSRYKVYIQGTGELLKSGLYKNPVYYRKDYEKYFEEFPESFSHLNNVYYYVNDGLVLGTYETTPIDYVLDGKNVNVYPFKLIRGCPEDYNKNSLKFALVLHKGSLKPVETGRYKTSWIESWTIIEGIIIVDGWF</sequence>
<dbReference type="EMBL" id="QLLK01000010">
    <property type="protein sequence ID" value="RAI86809.1"/>
    <property type="molecule type" value="Genomic_DNA"/>
</dbReference>
<evidence type="ECO:0000313" key="2">
    <source>
        <dbReference type="Proteomes" id="UP000249610"/>
    </source>
</evidence>
<accession>A0A327P3G0</accession>